<evidence type="ECO:0000313" key="1">
    <source>
        <dbReference type="EMBL" id="EGQ18461.1"/>
    </source>
</evidence>
<dbReference type="Proteomes" id="UP000005316">
    <property type="component" value="Unassembled WGS sequence"/>
</dbReference>
<reference evidence="1 2" key="1">
    <citation type="submission" date="2011-04" db="EMBL/GenBank/DDBJ databases">
        <authorList>
            <person name="Muzny D."/>
            <person name="Qin X."/>
            <person name="Deng J."/>
            <person name="Jiang H."/>
            <person name="Liu Y."/>
            <person name="Qu J."/>
            <person name="Song X.-Z."/>
            <person name="Zhang L."/>
            <person name="Thornton R."/>
            <person name="Coyle M."/>
            <person name="Francisco L."/>
            <person name="Jackson L."/>
            <person name="Javaid M."/>
            <person name="Korchina V."/>
            <person name="Kovar C."/>
            <person name="Mata R."/>
            <person name="Mathew T."/>
            <person name="Ngo R."/>
            <person name="Nguyen L."/>
            <person name="Nguyen N."/>
            <person name="Okwuonu G."/>
            <person name="Ongeri F."/>
            <person name="Pham C."/>
            <person name="Simmons D."/>
            <person name="Wilczek-Boney K."/>
            <person name="Hale W."/>
            <person name="Jakkamsetti A."/>
            <person name="Pham P."/>
            <person name="Ruth R."/>
            <person name="San Lucas F."/>
            <person name="Warren J."/>
            <person name="Zhang J."/>
            <person name="Zhao Z."/>
            <person name="Zhou C."/>
            <person name="Zhu D."/>
            <person name="Lee S."/>
            <person name="Bess C."/>
            <person name="Blankenburg K."/>
            <person name="Forbes L."/>
            <person name="Fu Q."/>
            <person name="Gubbala S."/>
            <person name="Hirani K."/>
            <person name="Jayaseelan J.C."/>
            <person name="Lara F."/>
            <person name="Munidasa M."/>
            <person name="Palculict T."/>
            <person name="Patil S."/>
            <person name="Pu L.-L."/>
            <person name="Saada N."/>
            <person name="Tang L."/>
            <person name="Weissenberger G."/>
            <person name="Zhu Y."/>
            <person name="Hemphill L."/>
            <person name="Shang Y."/>
            <person name="Youmans B."/>
            <person name="Ayvaz T."/>
            <person name="Ross M."/>
            <person name="Santibanez J."/>
            <person name="Aqrawi P."/>
            <person name="Gross S."/>
            <person name="Joshi V."/>
            <person name="Fowler G."/>
            <person name="Nazareth L."/>
            <person name="Reid J."/>
            <person name="Worley K."/>
            <person name="Petrosino J."/>
            <person name="Highlander S."/>
            <person name="Gibbs R."/>
        </authorList>
    </citation>
    <scope>NUCLEOTIDE SEQUENCE [LARGE SCALE GENOMIC DNA]</scope>
    <source>
        <strain evidence="1 2">2681</strain>
    </source>
</reference>
<gene>
    <name evidence="1" type="ORF">HMPREF9372_3787</name>
</gene>
<proteinExistence type="predicted"/>
<dbReference type="HOGENOM" id="CLU_2939486_0_0_9"/>
<protein>
    <submittedName>
        <fullName evidence="1">Uncharacterized protein</fullName>
    </submittedName>
</protein>
<organism evidence="1 2">
    <name type="scientific">Sporosarcina newyorkensis 2681</name>
    <dbReference type="NCBI Taxonomy" id="1027292"/>
    <lineage>
        <taxon>Bacteria</taxon>
        <taxon>Bacillati</taxon>
        <taxon>Bacillota</taxon>
        <taxon>Bacilli</taxon>
        <taxon>Bacillales</taxon>
        <taxon>Caryophanaceae</taxon>
        <taxon>Sporosarcina</taxon>
    </lineage>
</organism>
<name>F9DYA6_9BACL</name>
<dbReference type="EMBL" id="AFPZ01000136">
    <property type="protein sequence ID" value="EGQ18461.1"/>
    <property type="molecule type" value="Genomic_DNA"/>
</dbReference>
<evidence type="ECO:0000313" key="2">
    <source>
        <dbReference type="Proteomes" id="UP000005316"/>
    </source>
</evidence>
<sequence length="60" mass="7031">MRLGERSRGMTKEDDTVDEIDLVLSSFLYDGKMIEPGPFKNCVFYIRRESASNVKVYYFL</sequence>
<dbReference type="AlphaFoldDB" id="F9DYA6"/>
<accession>F9DYA6</accession>
<comment type="caution">
    <text evidence="1">The sequence shown here is derived from an EMBL/GenBank/DDBJ whole genome shotgun (WGS) entry which is preliminary data.</text>
</comment>